<name>A0ACC3SKE5_9PEZI</name>
<reference evidence="1" key="1">
    <citation type="submission" date="2024-02" db="EMBL/GenBank/DDBJ databases">
        <title>Metagenome Assembled Genome of Zalaria obscura JY119.</title>
        <authorList>
            <person name="Vighnesh L."/>
            <person name="Jagadeeshwari U."/>
            <person name="Venkata Ramana C."/>
            <person name="Sasikala C."/>
        </authorList>
    </citation>
    <scope>NUCLEOTIDE SEQUENCE</scope>
    <source>
        <strain evidence="1">JY119</strain>
    </source>
</reference>
<protein>
    <submittedName>
        <fullName evidence="1">Cis-prenyltransferase</fullName>
        <ecNumber evidence="1">2.5.1.87</ecNumber>
    </submittedName>
</protein>
<dbReference type="EC" id="2.5.1.87" evidence="1"/>
<gene>
    <name evidence="1" type="primary">RER2</name>
    <name evidence="1" type="ORF">M8818_001924</name>
</gene>
<evidence type="ECO:0000313" key="2">
    <source>
        <dbReference type="Proteomes" id="UP001320706"/>
    </source>
</evidence>
<comment type="caution">
    <text evidence="1">The sequence shown here is derived from an EMBL/GenBank/DDBJ whole genome shotgun (WGS) entry which is preliminary data.</text>
</comment>
<proteinExistence type="predicted"/>
<dbReference type="Proteomes" id="UP001320706">
    <property type="component" value="Unassembled WGS sequence"/>
</dbReference>
<keyword evidence="1" id="KW-0808">Transferase</keyword>
<sequence>MSSAHLTRLRKWFLAFPPADWAIQQVRELLIGALRQGPIPRHVAFVMDGNRRYARTHKIETVEGHHLGFEALARILEVCYKSGVKVVTIYAFSIENFKRSKYEVDALMDMAKVKLTQIAQHGELLHRYGAKIQILGQRELVRPDVLEAIDKAVEMCSGNDRAVLNVCFPYTSRNEITTAIRETVHEFSQPIRPTMKRPFSESHIARNIRTRQLSSVSEERLGFGEENAAEGDDTEASTYSAASTGEQAPSSQSSVSNSPSLKPSAFTSNFPDPESITGETLNSHMFTADAPPVDLLVRTSGVRRLSDFMLWQCHEHTSIVFLECLWPEFDLWQFLPVLVEWQWKQRNVEEAAKITADASKLGLKVQ</sequence>
<evidence type="ECO:0000313" key="1">
    <source>
        <dbReference type="EMBL" id="KAK8215303.1"/>
    </source>
</evidence>
<accession>A0ACC3SKE5</accession>
<keyword evidence="2" id="KW-1185">Reference proteome</keyword>
<organism evidence="1 2">
    <name type="scientific">Zalaria obscura</name>
    <dbReference type="NCBI Taxonomy" id="2024903"/>
    <lineage>
        <taxon>Eukaryota</taxon>
        <taxon>Fungi</taxon>
        <taxon>Dikarya</taxon>
        <taxon>Ascomycota</taxon>
        <taxon>Pezizomycotina</taxon>
        <taxon>Dothideomycetes</taxon>
        <taxon>Dothideomycetidae</taxon>
        <taxon>Dothideales</taxon>
        <taxon>Zalariaceae</taxon>
        <taxon>Zalaria</taxon>
    </lineage>
</organism>
<dbReference type="EMBL" id="JAMKPW020000008">
    <property type="protein sequence ID" value="KAK8215303.1"/>
    <property type="molecule type" value="Genomic_DNA"/>
</dbReference>